<keyword evidence="2" id="KW-0472">Membrane</keyword>
<keyword evidence="2" id="KW-0812">Transmembrane</keyword>
<dbReference type="RefSeq" id="WP_092535224.1">
    <property type="nucleotide sequence ID" value="NZ_FNKQ01000002.1"/>
</dbReference>
<feature type="transmembrane region" description="Helical" evidence="2">
    <location>
        <begin position="129"/>
        <end position="155"/>
    </location>
</feature>
<dbReference type="Proteomes" id="UP000255421">
    <property type="component" value="Unassembled WGS sequence"/>
</dbReference>
<feature type="transmembrane region" description="Helical" evidence="2">
    <location>
        <begin position="48"/>
        <end position="76"/>
    </location>
</feature>
<keyword evidence="2" id="KW-1133">Transmembrane helix</keyword>
<reference evidence="4 7" key="3">
    <citation type="submission" date="2018-07" db="EMBL/GenBank/DDBJ databases">
        <title>Genome sequence of extremly halophilic archaeon Halopelagius longus strain BC12-B1.</title>
        <authorList>
            <person name="Zhang X."/>
        </authorList>
    </citation>
    <scope>NUCLEOTIDE SEQUENCE [LARGE SCALE GENOMIC DNA]</scope>
    <source>
        <strain evidence="4 7">BC12-B1</strain>
    </source>
</reference>
<dbReference type="Pfam" id="PF26650">
    <property type="entry name" value="DUF8215"/>
    <property type="match status" value="1"/>
</dbReference>
<dbReference type="AlphaFoldDB" id="A0A1H1AT36"/>
<reference evidence="6" key="2">
    <citation type="submission" date="2016-10" db="EMBL/GenBank/DDBJ databases">
        <authorList>
            <person name="Varghese N."/>
            <person name="Submissions S."/>
        </authorList>
    </citation>
    <scope>NUCLEOTIDE SEQUENCE [LARGE SCALE GENOMIC DNA]</scope>
    <source>
        <strain evidence="6">CGMCC 1.12397</strain>
    </source>
</reference>
<evidence type="ECO:0000256" key="1">
    <source>
        <dbReference type="SAM" id="MobiDB-lite"/>
    </source>
</evidence>
<evidence type="ECO:0000259" key="3">
    <source>
        <dbReference type="Pfam" id="PF26650"/>
    </source>
</evidence>
<dbReference type="Proteomes" id="UP000199289">
    <property type="component" value="Unassembled WGS sequence"/>
</dbReference>
<feature type="domain" description="DUF8215" evidence="3">
    <location>
        <begin position="23"/>
        <end position="152"/>
    </location>
</feature>
<evidence type="ECO:0000313" key="6">
    <source>
        <dbReference type="Proteomes" id="UP000199289"/>
    </source>
</evidence>
<evidence type="ECO:0000313" key="7">
    <source>
        <dbReference type="Proteomes" id="UP000255421"/>
    </source>
</evidence>
<dbReference type="EMBL" id="QQST01000001">
    <property type="protein sequence ID" value="RDI70503.1"/>
    <property type="molecule type" value="Genomic_DNA"/>
</dbReference>
<evidence type="ECO:0000313" key="4">
    <source>
        <dbReference type="EMBL" id="RDI70503.1"/>
    </source>
</evidence>
<sequence>MSQRGTDRATEERRLRPREESKNDPLGRWLEDLFDGTAEGLVLGLPALLFSVFAGDIVASSAAMGATVVLSCGIAAYRNGRLAVGPEWPPMDAAFVVLRFVWYNLSLVAAIFAGAAAANSPIAPSELVVAGFVGGGVAALGVLSLSSVASALASLRRI</sequence>
<keyword evidence="7" id="KW-1185">Reference proteome</keyword>
<dbReference type="InterPro" id="IPR058528">
    <property type="entry name" value="DUF8215"/>
</dbReference>
<organism evidence="5 6">
    <name type="scientific">Halopelagius longus</name>
    <dbReference type="NCBI Taxonomy" id="1236180"/>
    <lineage>
        <taxon>Archaea</taxon>
        <taxon>Methanobacteriati</taxon>
        <taxon>Methanobacteriota</taxon>
        <taxon>Stenosarchaea group</taxon>
        <taxon>Halobacteria</taxon>
        <taxon>Halobacteriales</taxon>
        <taxon>Haloferacaceae</taxon>
    </lineage>
</organism>
<name>A0A1H1AT36_9EURY</name>
<evidence type="ECO:0000256" key="2">
    <source>
        <dbReference type="SAM" id="Phobius"/>
    </source>
</evidence>
<gene>
    <name evidence="4" type="ORF">DWB78_01515</name>
    <name evidence="5" type="ORF">SAMN05216278_1474</name>
</gene>
<evidence type="ECO:0000313" key="5">
    <source>
        <dbReference type="EMBL" id="SDQ42691.1"/>
    </source>
</evidence>
<feature type="region of interest" description="Disordered" evidence="1">
    <location>
        <begin position="1"/>
        <end position="22"/>
    </location>
</feature>
<protein>
    <recommendedName>
        <fullName evidence="3">DUF8215 domain-containing protein</fullName>
    </recommendedName>
</protein>
<dbReference type="EMBL" id="FNKQ01000002">
    <property type="protein sequence ID" value="SDQ42691.1"/>
    <property type="molecule type" value="Genomic_DNA"/>
</dbReference>
<proteinExistence type="predicted"/>
<reference evidence="5" key="1">
    <citation type="submission" date="2016-10" db="EMBL/GenBank/DDBJ databases">
        <authorList>
            <person name="de Groot N.N."/>
        </authorList>
    </citation>
    <scope>NUCLEOTIDE SEQUENCE [LARGE SCALE GENOMIC DNA]</scope>
    <source>
        <strain evidence="5">CGMCC 1.12397</strain>
    </source>
</reference>
<dbReference type="OrthoDB" id="282715at2157"/>
<accession>A0A1H1AT36</accession>
<feature type="transmembrane region" description="Helical" evidence="2">
    <location>
        <begin position="96"/>
        <end position="117"/>
    </location>
</feature>